<dbReference type="Gene3D" id="3.40.50.1820">
    <property type="entry name" value="alpha/beta hydrolase"/>
    <property type="match status" value="1"/>
</dbReference>
<evidence type="ECO:0000313" key="6">
    <source>
        <dbReference type="EMBL" id="KAL0957661.1"/>
    </source>
</evidence>
<dbReference type="Pfam" id="PF02897">
    <property type="entry name" value="Peptidase_S9_N"/>
    <property type="match status" value="1"/>
</dbReference>
<feature type="domain" description="Peptidase S9A N-terminal" evidence="5">
    <location>
        <begin position="28"/>
        <end position="216"/>
    </location>
</feature>
<evidence type="ECO:0000256" key="1">
    <source>
        <dbReference type="ARBA" id="ARBA00022670"/>
    </source>
</evidence>
<evidence type="ECO:0000256" key="2">
    <source>
        <dbReference type="ARBA" id="ARBA00022801"/>
    </source>
</evidence>
<dbReference type="Gene3D" id="2.130.10.120">
    <property type="entry name" value="Prolyl oligopeptidase, N-terminal domain"/>
    <property type="match status" value="1"/>
</dbReference>
<accession>A0ABR3JPI0</accession>
<gene>
    <name evidence="6" type="ORF">HGRIS_001442</name>
</gene>
<keyword evidence="2 4" id="KW-0378">Hydrolase</keyword>
<dbReference type="SUPFAM" id="SSF50993">
    <property type="entry name" value="Peptidase/esterase 'gauge' domain"/>
    <property type="match status" value="1"/>
</dbReference>
<dbReference type="SUPFAM" id="SSF53474">
    <property type="entry name" value="alpha/beta-Hydrolases"/>
    <property type="match status" value="1"/>
</dbReference>
<comment type="caution">
    <text evidence="6">The sequence shown here is derived from an EMBL/GenBank/DDBJ whole genome shotgun (WGS) entry which is preliminary data.</text>
</comment>
<dbReference type="PRINTS" id="PR00862">
    <property type="entry name" value="PROLIGOPTASE"/>
</dbReference>
<protein>
    <recommendedName>
        <fullName evidence="4">Prolyl endopeptidase</fullName>
        <ecNumber evidence="4">3.4.21.-</ecNumber>
    </recommendedName>
</protein>
<dbReference type="InterPro" id="IPR023302">
    <property type="entry name" value="Pept_S9A_N"/>
</dbReference>
<evidence type="ECO:0000259" key="5">
    <source>
        <dbReference type="Pfam" id="PF02897"/>
    </source>
</evidence>
<name>A0ABR3JPI0_9AGAR</name>
<dbReference type="InterPro" id="IPR029058">
    <property type="entry name" value="AB_hydrolase_fold"/>
</dbReference>
<comment type="similarity">
    <text evidence="4">Belongs to the peptidase S9A family.</text>
</comment>
<sequence length="346" mass="40327">MLLERHHAHLIQCLRLLQKFSTDLDYTAQDILVHKDDENPDWMWSTGISDQLDKYLFLYITKDTSEQNLVWISDLQENNVSSNMKWIKLIDEWEWTYDIVANDGPNFYIKTNKKAPMHQVITIDLSDPYRQQKILIAEDPHTKLMDIQCLDGDKFVVLYQRNVHYEVYVVDMDGQRLLRVAEDYVGAMSVSRCRRSQSWFFLTIFGFDSPGVIRRYGLPKRFLEGAVEESSQKLESWSVWWKTPIKGIITDDFRTSQVWYKSFDGTLVPMYIVRHKDTPFDGTAAAIQWGYGGFNASIGPFFDPGILTFLQNYKAIFAMPNIRGGGEFGEGWHQGGMRERKLQSQN</sequence>
<evidence type="ECO:0000256" key="3">
    <source>
        <dbReference type="ARBA" id="ARBA00022825"/>
    </source>
</evidence>
<dbReference type="EC" id="3.4.21.-" evidence="4"/>
<dbReference type="InterPro" id="IPR051167">
    <property type="entry name" value="Prolyl_oligopep/macrocyclase"/>
</dbReference>
<keyword evidence="3 4" id="KW-0720">Serine protease</keyword>
<dbReference type="Proteomes" id="UP001556367">
    <property type="component" value="Unassembled WGS sequence"/>
</dbReference>
<dbReference type="PANTHER" id="PTHR42881">
    <property type="entry name" value="PROLYL ENDOPEPTIDASE"/>
    <property type="match status" value="1"/>
</dbReference>
<reference evidence="7" key="1">
    <citation type="submission" date="2024-06" db="EMBL/GenBank/DDBJ databases">
        <title>Multi-omics analyses provide insights into the biosynthesis of the anticancer antibiotic pleurotin in Hohenbuehelia grisea.</title>
        <authorList>
            <person name="Weaver J.A."/>
            <person name="Alberti F."/>
        </authorList>
    </citation>
    <scope>NUCLEOTIDE SEQUENCE [LARGE SCALE GENOMIC DNA]</scope>
    <source>
        <strain evidence="7">T-177</strain>
    </source>
</reference>
<evidence type="ECO:0000256" key="4">
    <source>
        <dbReference type="RuleBase" id="RU368024"/>
    </source>
</evidence>
<proteinExistence type="inferred from homology"/>
<organism evidence="6 7">
    <name type="scientific">Hohenbuehelia grisea</name>
    <dbReference type="NCBI Taxonomy" id="104357"/>
    <lineage>
        <taxon>Eukaryota</taxon>
        <taxon>Fungi</taxon>
        <taxon>Dikarya</taxon>
        <taxon>Basidiomycota</taxon>
        <taxon>Agaricomycotina</taxon>
        <taxon>Agaricomycetes</taxon>
        <taxon>Agaricomycetidae</taxon>
        <taxon>Agaricales</taxon>
        <taxon>Pleurotineae</taxon>
        <taxon>Pleurotaceae</taxon>
        <taxon>Hohenbuehelia</taxon>
    </lineage>
</organism>
<keyword evidence="1 4" id="KW-0645">Protease</keyword>
<evidence type="ECO:0000313" key="7">
    <source>
        <dbReference type="Proteomes" id="UP001556367"/>
    </source>
</evidence>
<dbReference type="EMBL" id="JASNQZ010000005">
    <property type="protein sequence ID" value="KAL0957661.1"/>
    <property type="molecule type" value="Genomic_DNA"/>
</dbReference>
<dbReference type="InterPro" id="IPR002470">
    <property type="entry name" value="Peptidase_S9A"/>
</dbReference>
<keyword evidence="7" id="KW-1185">Reference proteome</keyword>
<dbReference type="PANTHER" id="PTHR42881:SF2">
    <property type="entry name" value="PROLYL ENDOPEPTIDASE"/>
    <property type="match status" value="1"/>
</dbReference>